<sequence>MSQLTSKVANEAAAMERTQAFNARRRVYQEEHEAAEKAADQLPEQVELEAARAAVDAATEERTQALAAIDEQIVHLQAQRVAVDEQHRVVLEGVRQRRDAAWSARATAGWKLKAEVNERYPDMVNCWHPSLWKRPEGV</sequence>
<evidence type="ECO:0000313" key="2">
    <source>
        <dbReference type="Proteomes" id="UP000056453"/>
    </source>
</evidence>
<protein>
    <submittedName>
        <fullName evidence="1">Uncharacterized protein</fullName>
    </submittedName>
</protein>
<dbReference type="EMBL" id="LPBJ01000047">
    <property type="protein sequence ID" value="KVP97936.1"/>
    <property type="molecule type" value="Genomic_DNA"/>
</dbReference>
<evidence type="ECO:0000313" key="1">
    <source>
        <dbReference type="EMBL" id="KVP97936.1"/>
    </source>
</evidence>
<organism evidence="1 2">
    <name type="scientific">Burkholderia ubonensis</name>
    <dbReference type="NCBI Taxonomy" id="101571"/>
    <lineage>
        <taxon>Bacteria</taxon>
        <taxon>Pseudomonadati</taxon>
        <taxon>Pseudomonadota</taxon>
        <taxon>Betaproteobacteria</taxon>
        <taxon>Burkholderiales</taxon>
        <taxon>Burkholderiaceae</taxon>
        <taxon>Burkholderia</taxon>
        <taxon>Burkholderia cepacia complex</taxon>
    </lineage>
</organism>
<comment type="caution">
    <text evidence="1">The sequence shown here is derived from an EMBL/GenBank/DDBJ whole genome shotgun (WGS) entry which is preliminary data.</text>
</comment>
<name>A0AAW3MSL1_9BURK</name>
<dbReference type="AlphaFoldDB" id="A0AAW3MSL1"/>
<gene>
    <name evidence="1" type="ORF">WJ96_05035</name>
</gene>
<accession>A0AAW3MSL1</accession>
<reference evidence="1 2" key="1">
    <citation type="submission" date="2015-11" db="EMBL/GenBank/DDBJ databases">
        <title>Expanding the genomic diversity of Burkholderia species for the development of highly accurate diagnostics.</title>
        <authorList>
            <person name="Sahl J."/>
            <person name="Keim P."/>
            <person name="Wagner D."/>
        </authorList>
    </citation>
    <scope>NUCLEOTIDE SEQUENCE [LARGE SCALE GENOMIC DNA]</scope>
    <source>
        <strain evidence="1 2">MSMB1808WGS</strain>
    </source>
</reference>
<proteinExistence type="predicted"/>
<keyword evidence="2" id="KW-1185">Reference proteome</keyword>
<dbReference type="Proteomes" id="UP000056453">
    <property type="component" value="Unassembled WGS sequence"/>
</dbReference>
<dbReference type="RefSeq" id="WP_059924785.1">
    <property type="nucleotide sequence ID" value="NZ_LPBG01000047.1"/>
</dbReference>